<evidence type="ECO:0000256" key="1">
    <source>
        <dbReference type="SAM" id="MobiDB-lite"/>
    </source>
</evidence>
<dbReference type="RefSeq" id="WP_128511017.1">
    <property type="nucleotide sequence ID" value="NZ_QUAC01000345.1"/>
</dbReference>
<dbReference type="Proteomes" id="UP000262477">
    <property type="component" value="Unassembled WGS sequence"/>
</dbReference>
<gene>
    <name evidence="2" type="ORF">DY245_34305</name>
</gene>
<reference evidence="2 3" key="1">
    <citation type="submission" date="2018-08" db="EMBL/GenBank/DDBJ databases">
        <title>Streptomyces NEAU-D10 sp. nov., a novel Actinomycete isolated from soil.</title>
        <authorList>
            <person name="Jin L."/>
        </authorList>
    </citation>
    <scope>NUCLEOTIDE SEQUENCE [LARGE SCALE GENOMIC DNA]</scope>
    <source>
        <strain evidence="2 3">NEAU-D10</strain>
    </source>
</reference>
<dbReference type="Pfam" id="PF18844">
    <property type="entry name" value="baeRF_family2"/>
    <property type="match status" value="1"/>
</dbReference>
<organism evidence="2 3">
    <name type="scientific">Streptomyces inhibens</name>
    <dbReference type="NCBI Taxonomy" id="2293571"/>
    <lineage>
        <taxon>Bacteria</taxon>
        <taxon>Bacillati</taxon>
        <taxon>Actinomycetota</taxon>
        <taxon>Actinomycetes</taxon>
        <taxon>Kitasatosporales</taxon>
        <taxon>Streptomycetaceae</taxon>
        <taxon>Streptomyces</taxon>
    </lineage>
</organism>
<feature type="compositionally biased region" description="Basic and acidic residues" evidence="1">
    <location>
        <begin position="143"/>
        <end position="153"/>
    </location>
</feature>
<protein>
    <recommendedName>
        <fullName evidence="4">Peptide chain release factor 1</fullName>
    </recommendedName>
</protein>
<evidence type="ECO:0000313" key="2">
    <source>
        <dbReference type="EMBL" id="REK86122.1"/>
    </source>
</evidence>
<comment type="caution">
    <text evidence="2">The sequence shown here is derived from an EMBL/GenBank/DDBJ whole genome shotgun (WGS) entry which is preliminary data.</text>
</comment>
<feature type="region of interest" description="Disordered" evidence="1">
    <location>
        <begin position="137"/>
        <end position="162"/>
    </location>
</feature>
<dbReference type="InterPro" id="IPR040701">
    <property type="entry name" value="Bact_RF_family2"/>
</dbReference>
<sequence length="375" mass="39659">MRLSLLQPVIERPGPWATVYADISYDTEDAEKQQELTASATCAQLFALGADEATCGAVHEALVTRRGGEPGVHTGRVLFAADGVIVLDTPLPGPPATPFAAWEPVPRVTPLLAAVGDDPVCLVVRLDRNGADFAVRGETGTEDAGRAGGDRPIRRSASAEASERHFQAKAENTWERNAGELADAVREAFESCGAEAIVLIGEARERRMVHDKLPEPLRAITYESEHGGRAPSAETDLVERDIAQVRAVQERDHIAEVADRFRTGAEPGGTSTPHAAAGIPALVEAAREHRIDTLLVSPHGADIARHIWVGSGVDQLAVRGTELTSLGETHPAAARADDALVRAAAASGADIVVVRDPDRAPTGGLGAILRWTDES</sequence>
<dbReference type="AlphaFoldDB" id="A0A371PUG9"/>
<evidence type="ECO:0000313" key="3">
    <source>
        <dbReference type="Proteomes" id="UP000262477"/>
    </source>
</evidence>
<dbReference type="OrthoDB" id="5179393at2"/>
<name>A0A371PUG9_STRIH</name>
<proteinExistence type="predicted"/>
<dbReference type="EMBL" id="QUAC01000345">
    <property type="protein sequence ID" value="REK86122.1"/>
    <property type="molecule type" value="Genomic_DNA"/>
</dbReference>
<evidence type="ECO:0008006" key="4">
    <source>
        <dbReference type="Google" id="ProtNLM"/>
    </source>
</evidence>
<keyword evidence="3" id="KW-1185">Reference proteome</keyword>
<accession>A0A371PUG9</accession>